<feature type="transmembrane region" description="Helical" evidence="1">
    <location>
        <begin position="104"/>
        <end position="120"/>
    </location>
</feature>
<dbReference type="Proteomes" id="UP001198901">
    <property type="component" value="Unassembled WGS sequence"/>
</dbReference>
<dbReference type="RefSeq" id="WP_224531262.1">
    <property type="nucleotide sequence ID" value="NZ_JAIUJR010000011.1"/>
</dbReference>
<dbReference type="EMBL" id="JAIUJR010000011">
    <property type="protein sequence ID" value="MCA0133702.1"/>
    <property type="molecule type" value="Genomic_DNA"/>
</dbReference>
<feature type="transmembrane region" description="Helical" evidence="1">
    <location>
        <begin position="151"/>
        <end position="171"/>
    </location>
</feature>
<feature type="transmembrane region" description="Helical" evidence="1">
    <location>
        <begin position="183"/>
        <end position="205"/>
    </location>
</feature>
<feature type="transmembrane region" description="Helical" evidence="1">
    <location>
        <begin position="72"/>
        <end position="92"/>
    </location>
</feature>
<feature type="transmembrane region" description="Helical" evidence="1">
    <location>
        <begin position="12"/>
        <end position="30"/>
    </location>
</feature>
<keyword evidence="3" id="KW-1185">Reference proteome</keyword>
<evidence type="ECO:0000256" key="1">
    <source>
        <dbReference type="SAM" id="Phobius"/>
    </source>
</evidence>
<name>A0ABS7XXU7_9FLAO</name>
<gene>
    <name evidence="2" type="ORF">LBU54_13985</name>
</gene>
<keyword evidence="1" id="KW-1133">Transmembrane helix</keyword>
<protein>
    <recommendedName>
        <fullName evidence="4">DUF998 domain-containing protein</fullName>
    </recommendedName>
</protein>
<evidence type="ECO:0000313" key="3">
    <source>
        <dbReference type="Proteomes" id="UP001198901"/>
    </source>
</evidence>
<comment type="caution">
    <text evidence="2">The sequence shown here is derived from an EMBL/GenBank/DDBJ whole genome shotgun (WGS) entry which is preliminary data.</text>
</comment>
<feature type="transmembrane region" description="Helical" evidence="1">
    <location>
        <begin position="126"/>
        <end position="144"/>
    </location>
</feature>
<accession>A0ABS7XXU7</accession>
<reference evidence="3" key="1">
    <citation type="submission" date="2023-07" db="EMBL/GenBank/DDBJ databases">
        <authorList>
            <person name="Yue Y."/>
        </authorList>
    </citation>
    <scope>NUCLEOTIDE SEQUENCE [LARGE SCALE GENOMIC DNA]</scope>
    <source>
        <strain evidence="3">D23</strain>
    </source>
</reference>
<proteinExistence type="predicted"/>
<keyword evidence="1" id="KW-0812">Transmembrane</keyword>
<evidence type="ECO:0000313" key="2">
    <source>
        <dbReference type="EMBL" id="MCA0133702.1"/>
    </source>
</evidence>
<evidence type="ECO:0008006" key="4">
    <source>
        <dbReference type="Google" id="ProtNLM"/>
    </source>
</evidence>
<keyword evidence="1" id="KW-0472">Membrane</keyword>
<organism evidence="2 3">
    <name type="scientific">Winogradskyella alexanderae</name>
    <dbReference type="NCBI Taxonomy" id="2877123"/>
    <lineage>
        <taxon>Bacteria</taxon>
        <taxon>Pseudomonadati</taxon>
        <taxon>Bacteroidota</taxon>
        <taxon>Flavobacteriia</taxon>
        <taxon>Flavobacteriales</taxon>
        <taxon>Flavobacteriaceae</taxon>
        <taxon>Winogradskyella</taxon>
    </lineage>
</organism>
<sequence>MSKSSYNSRPKYILIPLFGMGLFVVLYILASLNYPGGSWNDVNHKGFSFWNNYLCDLLDKYAINGALNSGRYYARAALGVLCLSLLFLWLNLHKLVTESINTKIMTYSGVLALLTTFFLASNTHDIIVRISGVFGVVAILSLTVEQFKMHYIKLGLLGVTCIVIFLINYYVYETGFYLKCLPIIQKFTFAAFMVWFSILNAMLYCKSDKV</sequence>